<dbReference type="InterPro" id="IPR016181">
    <property type="entry name" value="Acyl_CoA_acyltransferase"/>
</dbReference>
<accession>A0A0M0KQT0</accession>
<dbReference type="OrthoDB" id="9802340at2"/>
<dbReference type="STRING" id="284581.AMD01_19740"/>
<dbReference type="RefSeq" id="WP_053403159.1">
    <property type="nucleotide sequence ID" value="NZ_LILC01000030.1"/>
</dbReference>
<keyword evidence="3" id="KW-1185">Reference proteome</keyword>
<dbReference type="InterPro" id="IPR000182">
    <property type="entry name" value="GNAT_dom"/>
</dbReference>
<dbReference type="Gene3D" id="3.40.630.30">
    <property type="match status" value="1"/>
</dbReference>
<organism evidence="2 3">
    <name type="scientific">Priestia koreensis</name>
    <dbReference type="NCBI Taxonomy" id="284581"/>
    <lineage>
        <taxon>Bacteria</taxon>
        <taxon>Bacillati</taxon>
        <taxon>Bacillota</taxon>
        <taxon>Bacilli</taxon>
        <taxon>Bacillales</taxon>
        <taxon>Bacillaceae</taxon>
        <taxon>Priestia</taxon>
    </lineage>
</organism>
<comment type="caution">
    <text evidence="2">The sequence shown here is derived from an EMBL/GenBank/DDBJ whole genome shotgun (WGS) entry which is preliminary data.</text>
</comment>
<dbReference type="PROSITE" id="PS51186">
    <property type="entry name" value="GNAT"/>
    <property type="match status" value="1"/>
</dbReference>
<dbReference type="GO" id="GO:0016747">
    <property type="term" value="F:acyltransferase activity, transferring groups other than amino-acyl groups"/>
    <property type="evidence" value="ECO:0007669"/>
    <property type="project" value="InterPro"/>
</dbReference>
<dbReference type="EMBL" id="LILC01000030">
    <property type="protein sequence ID" value="KOO41174.1"/>
    <property type="molecule type" value="Genomic_DNA"/>
</dbReference>
<evidence type="ECO:0000313" key="3">
    <source>
        <dbReference type="Proteomes" id="UP000037558"/>
    </source>
</evidence>
<dbReference type="PANTHER" id="PTHR43415:SF3">
    <property type="entry name" value="GNAT-FAMILY ACETYLTRANSFERASE"/>
    <property type="match status" value="1"/>
</dbReference>
<dbReference type="AlphaFoldDB" id="A0A0M0KQT0"/>
<dbReference type="Proteomes" id="UP000037558">
    <property type="component" value="Unassembled WGS sequence"/>
</dbReference>
<evidence type="ECO:0000259" key="1">
    <source>
        <dbReference type="PROSITE" id="PS51186"/>
    </source>
</evidence>
<proteinExistence type="predicted"/>
<dbReference type="SUPFAM" id="SSF55729">
    <property type="entry name" value="Acyl-CoA N-acyltransferases (Nat)"/>
    <property type="match status" value="1"/>
</dbReference>
<evidence type="ECO:0000313" key="2">
    <source>
        <dbReference type="EMBL" id="KOO41174.1"/>
    </source>
</evidence>
<reference evidence="3" key="1">
    <citation type="submission" date="2015-08" db="EMBL/GenBank/DDBJ databases">
        <title>Fjat-14210 dsm16467.</title>
        <authorList>
            <person name="Liu B."/>
            <person name="Wang J."/>
            <person name="Zhu Y."/>
            <person name="Liu G."/>
            <person name="Chen Q."/>
            <person name="Chen Z."/>
            <person name="Lan J."/>
            <person name="Che J."/>
            <person name="Ge C."/>
            <person name="Shi H."/>
            <person name="Pan Z."/>
            <person name="Liu X."/>
        </authorList>
    </citation>
    <scope>NUCLEOTIDE SEQUENCE [LARGE SCALE GENOMIC DNA]</scope>
    <source>
        <strain evidence="3">DSM 16467</strain>
    </source>
</reference>
<dbReference type="PANTHER" id="PTHR43415">
    <property type="entry name" value="SPERMIDINE N(1)-ACETYLTRANSFERASE"/>
    <property type="match status" value="1"/>
</dbReference>
<dbReference type="Pfam" id="PF00583">
    <property type="entry name" value="Acetyltransf_1"/>
    <property type="match status" value="1"/>
</dbReference>
<gene>
    <name evidence="2" type="ORF">AMD01_19740</name>
</gene>
<dbReference type="PATRIC" id="fig|284581.3.peg.4337"/>
<sequence length="180" mass="20201">MKVGIKVTNNNEHNVEIREAVGSDAKTIIDFYQMVGGETDFLSFGKGEFKRDVIEYKKEIEQTRSQSNSIMILALIQHEIVGIATIHSSQRERSKHSGTLGIVIAKAFAGKGIGKTLMNELLGWASTNGITRKINLATREDNAHAIKLYKQLGFEQEGVIRKETFMNGRYYDTIMMGLFL</sequence>
<protein>
    <recommendedName>
        <fullName evidence="1">N-acetyltransferase domain-containing protein</fullName>
    </recommendedName>
</protein>
<feature type="domain" description="N-acetyltransferase" evidence="1">
    <location>
        <begin position="15"/>
        <end position="180"/>
    </location>
</feature>
<dbReference type="CDD" id="cd04301">
    <property type="entry name" value="NAT_SF"/>
    <property type="match status" value="1"/>
</dbReference>
<name>A0A0M0KQT0_9BACI</name>